<evidence type="ECO:0000259" key="2">
    <source>
        <dbReference type="Pfam" id="PF01323"/>
    </source>
</evidence>
<sequence length="226" mass="25168">MGKRNFKTPVIYAALFIIISCAIAFAAMKYLSPTASTADKDELQDLVQLSATEAAASPVEDSDSLIEIFAYGCHYCAINEDNLSKMAARLPAGKSFRQLHLSLPGAAFSRTDTLFATLTVMGIEKQYREKIYHAINEEHIDLGTQAVRDMWLQKNNIDVAAFDKASTSAQTQALLNYMAKISAYYKIRGTPTFIINKKWVALQDRSYPAFSDHLLSLVEKDLPLEK</sequence>
<dbReference type="SUPFAM" id="SSF52833">
    <property type="entry name" value="Thioredoxin-like"/>
    <property type="match status" value="1"/>
</dbReference>
<dbReference type="InterPro" id="IPR001853">
    <property type="entry name" value="DSBA-like_thioredoxin_dom"/>
</dbReference>
<proteinExistence type="predicted"/>
<dbReference type="GeneID" id="92829326"/>
<organism evidence="3 4">
    <name type="scientific">Atlantibacter hermannii NBRC 105704</name>
    <dbReference type="NCBI Taxonomy" id="1115512"/>
    <lineage>
        <taxon>Bacteria</taxon>
        <taxon>Pseudomonadati</taxon>
        <taxon>Pseudomonadota</taxon>
        <taxon>Gammaproteobacteria</taxon>
        <taxon>Enterobacterales</taxon>
        <taxon>Enterobacteriaceae</taxon>
        <taxon>Atlantibacter</taxon>
    </lineage>
</organism>
<dbReference type="GO" id="GO:0016491">
    <property type="term" value="F:oxidoreductase activity"/>
    <property type="evidence" value="ECO:0007669"/>
    <property type="project" value="InterPro"/>
</dbReference>
<comment type="caution">
    <text evidence="3">The sequence shown here is derived from an EMBL/GenBank/DDBJ whole genome shotgun (WGS) entry which is preliminary data.</text>
</comment>
<name>H5UXQ3_ATLHE</name>
<protein>
    <recommendedName>
        <fullName evidence="2">DSBA-like thioredoxin domain-containing protein</fullName>
    </recommendedName>
</protein>
<dbReference type="RefSeq" id="WP_002463401.1">
    <property type="nucleotide sequence ID" value="NZ_BAFF01000001.1"/>
</dbReference>
<dbReference type="InterPro" id="IPR036249">
    <property type="entry name" value="Thioredoxin-like_sf"/>
</dbReference>
<feature type="signal peptide" evidence="1">
    <location>
        <begin position="1"/>
        <end position="26"/>
    </location>
</feature>
<evidence type="ECO:0000313" key="4">
    <source>
        <dbReference type="Proteomes" id="UP000010297"/>
    </source>
</evidence>
<gene>
    <name evidence="3" type="ORF">EH105704_01_06960</name>
</gene>
<feature type="chain" id="PRO_5003600008" description="DSBA-like thioredoxin domain-containing protein" evidence="1">
    <location>
        <begin position="27"/>
        <end position="226"/>
    </location>
</feature>
<dbReference type="PANTHER" id="PTHR35891">
    <property type="entry name" value="THIOL:DISULFIDE INTERCHANGE PROTEIN DSBA"/>
    <property type="match status" value="1"/>
</dbReference>
<accession>H5UXQ3</accession>
<dbReference type="Pfam" id="PF01323">
    <property type="entry name" value="DSBA"/>
    <property type="match status" value="1"/>
</dbReference>
<evidence type="ECO:0000313" key="3">
    <source>
        <dbReference type="EMBL" id="GAB50684.1"/>
    </source>
</evidence>
<dbReference type="EMBL" id="BAFF01000001">
    <property type="protein sequence ID" value="GAB50684.1"/>
    <property type="molecule type" value="Genomic_DNA"/>
</dbReference>
<reference evidence="3 4" key="1">
    <citation type="submission" date="2012-02" db="EMBL/GenBank/DDBJ databases">
        <title>Whole genome shotgun sequence of Escherichia hermannii NBRC 105704.</title>
        <authorList>
            <person name="Yoshida I."/>
            <person name="Hosoyama A."/>
            <person name="Tsuchikane K."/>
            <person name="Katsumata H."/>
            <person name="Yamazaki S."/>
            <person name="Fujita N."/>
        </authorList>
    </citation>
    <scope>NUCLEOTIDE SEQUENCE [LARGE SCALE GENOMIC DNA]</scope>
    <source>
        <strain evidence="3 4">NBRC 105704</strain>
    </source>
</reference>
<keyword evidence="1" id="KW-0732">Signal</keyword>
<evidence type="ECO:0000256" key="1">
    <source>
        <dbReference type="SAM" id="SignalP"/>
    </source>
</evidence>
<dbReference type="AlphaFoldDB" id="H5UXQ3"/>
<dbReference type="InterPro" id="IPR050824">
    <property type="entry name" value="Thiol_disulfide_DsbA"/>
</dbReference>
<dbReference type="Proteomes" id="UP000010297">
    <property type="component" value="Unassembled WGS sequence"/>
</dbReference>
<dbReference type="eggNOG" id="COG1651">
    <property type="taxonomic scope" value="Bacteria"/>
</dbReference>
<dbReference type="PANTHER" id="PTHR35891:SF3">
    <property type="entry name" value="THIOL:DISULFIDE INTERCHANGE PROTEIN DSBL"/>
    <property type="match status" value="1"/>
</dbReference>
<keyword evidence="4" id="KW-1185">Reference proteome</keyword>
<dbReference type="Gene3D" id="3.40.30.10">
    <property type="entry name" value="Glutaredoxin"/>
    <property type="match status" value="1"/>
</dbReference>
<feature type="domain" description="DSBA-like thioredoxin" evidence="2">
    <location>
        <begin position="83"/>
        <end position="210"/>
    </location>
</feature>
<dbReference type="PROSITE" id="PS51257">
    <property type="entry name" value="PROKAR_LIPOPROTEIN"/>
    <property type="match status" value="1"/>
</dbReference>